<feature type="binding site" evidence="7">
    <location>
        <position position="368"/>
    </location>
    <ligand>
        <name>FAD</name>
        <dbReference type="ChEBI" id="CHEBI:57692"/>
    </ligand>
</feature>
<evidence type="ECO:0000259" key="8">
    <source>
        <dbReference type="PROSITE" id="PS51379"/>
    </source>
</evidence>
<dbReference type="Gene3D" id="3.30.70.20">
    <property type="match status" value="1"/>
</dbReference>
<feature type="domain" description="4Fe-4S ferredoxin-type" evidence="8">
    <location>
        <begin position="34"/>
        <end position="63"/>
    </location>
</feature>
<dbReference type="Gene3D" id="3.40.50.620">
    <property type="entry name" value="HUPs"/>
    <property type="match status" value="1"/>
</dbReference>
<dbReference type="InterPro" id="IPR001308">
    <property type="entry name" value="ETF_a/FixB"/>
</dbReference>
<dbReference type="InterPro" id="IPR014729">
    <property type="entry name" value="Rossmann-like_a/b/a_fold"/>
</dbReference>
<feature type="binding site" evidence="7">
    <location>
        <begin position="330"/>
        <end position="334"/>
    </location>
    <ligand>
        <name>FAD</name>
        <dbReference type="ChEBI" id="CHEBI:57692"/>
    </ligand>
</feature>
<dbReference type="SUPFAM" id="SSF52467">
    <property type="entry name" value="DHS-like NAD/FAD-binding domain"/>
    <property type="match status" value="1"/>
</dbReference>
<dbReference type="InterPro" id="IPR014731">
    <property type="entry name" value="ETF_asu_C"/>
</dbReference>
<dbReference type="InterPro" id="IPR029035">
    <property type="entry name" value="DHS-like_NAD/FAD-binding_dom"/>
</dbReference>
<dbReference type="EMBL" id="JABBCP010000004">
    <property type="protein sequence ID" value="NMF55885.1"/>
    <property type="molecule type" value="Genomic_DNA"/>
</dbReference>
<gene>
    <name evidence="9" type="ORF">HF320_06045</name>
</gene>
<dbReference type="PANTHER" id="PTHR43153">
    <property type="entry name" value="ELECTRON TRANSFER FLAVOPROTEIN ALPHA"/>
    <property type="match status" value="1"/>
</dbReference>
<keyword evidence="3" id="KW-0479">Metal-binding</keyword>
<evidence type="ECO:0000313" key="9">
    <source>
        <dbReference type="EMBL" id="NMF55885.1"/>
    </source>
</evidence>
<dbReference type="GO" id="GO:0033539">
    <property type="term" value="P:fatty acid beta-oxidation using acyl-CoA dehydrogenase"/>
    <property type="evidence" value="ECO:0007669"/>
    <property type="project" value="TreeGrafter"/>
</dbReference>
<keyword evidence="7" id="KW-0285">Flavoprotein</keyword>
<dbReference type="InterPro" id="IPR017900">
    <property type="entry name" value="4Fe4S_Fe_S_CS"/>
</dbReference>
<keyword evidence="5" id="KW-0411">Iron-sulfur</keyword>
<evidence type="ECO:0000256" key="5">
    <source>
        <dbReference type="ARBA" id="ARBA00023014"/>
    </source>
</evidence>
<evidence type="ECO:0000256" key="3">
    <source>
        <dbReference type="ARBA" id="ARBA00022723"/>
    </source>
</evidence>
<dbReference type="GO" id="GO:0046872">
    <property type="term" value="F:metal ion binding"/>
    <property type="evidence" value="ECO:0007669"/>
    <property type="project" value="UniProtKB-KW"/>
</dbReference>
<dbReference type="Pfam" id="PF00766">
    <property type="entry name" value="ETF_alpha"/>
    <property type="match status" value="1"/>
</dbReference>
<evidence type="ECO:0000256" key="7">
    <source>
        <dbReference type="PIRSR" id="PIRSR000089-1"/>
    </source>
</evidence>
<evidence type="ECO:0000256" key="1">
    <source>
        <dbReference type="ARBA" id="ARBA00005817"/>
    </source>
</evidence>
<dbReference type="SUPFAM" id="SSF54862">
    <property type="entry name" value="4Fe-4S ferredoxins"/>
    <property type="match status" value="1"/>
</dbReference>
<comment type="function">
    <text evidence="6">The electron transfer flavoprotein serves as a specific electron acceptor for other dehydrogenases. It transfers the electrons to the main respiratory chain via ETF-ubiquinone oxidoreductase (ETF dehydrogenase).</text>
</comment>
<comment type="subunit">
    <text evidence="2">Heterodimer of an alpha and a beta subunit.</text>
</comment>
<dbReference type="AlphaFoldDB" id="A0A7X9UCA3"/>
<dbReference type="InterPro" id="IPR033947">
    <property type="entry name" value="ETF_alpha_N"/>
</dbReference>
<feature type="domain" description="4Fe-4S ferredoxin-type" evidence="8">
    <location>
        <begin position="2"/>
        <end position="31"/>
    </location>
</feature>
<organism evidence="9 10">
    <name type="scientific">Collinsella acetigenes</name>
    <dbReference type="NCBI Taxonomy" id="2713419"/>
    <lineage>
        <taxon>Bacteria</taxon>
        <taxon>Bacillati</taxon>
        <taxon>Actinomycetota</taxon>
        <taxon>Coriobacteriia</taxon>
        <taxon>Coriobacteriales</taxon>
        <taxon>Coriobacteriaceae</taxon>
        <taxon>Collinsella</taxon>
    </lineage>
</organism>
<evidence type="ECO:0000256" key="2">
    <source>
        <dbReference type="ARBA" id="ARBA00011355"/>
    </source>
</evidence>
<protein>
    <submittedName>
        <fullName evidence="9">Electron transfer flavoprotein subunit alpha</fullName>
    </submittedName>
</protein>
<feature type="binding site" evidence="7">
    <location>
        <begin position="347"/>
        <end position="354"/>
    </location>
    <ligand>
        <name>FAD</name>
        <dbReference type="ChEBI" id="CHEBI:57692"/>
    </ligand>
</feature>
<name>A0A7X9UCA3_9ACTN</name>
<evidence type="ECO:0000256" key="6">
    <source>
        <dbReference type="ARBA" id="ARBA00025649"/>
    </source>
</evidence>
<feature type="binding site" evidence="7">
    <location>
        <position position="291"/>
    </location>
    <ligand>
        <name>FAD</name>
        <dbReference type="ChEBI" id="CHEBI:57692"/>
    </ligand>
</feature>
<keyword evidence="10" id="KW-1185">Reference proteome</keyword>
<dbReference type="GO" id="GO:0050660">
    <property type="term" value="F:flavin adenine dinucleotide binding"/>
    <property type="evidence" value="ECO:0007669"/>
    <property type="project" value="InterPro"/>
</dbReference>
<evidence type="ECO:0000256" key="4">
    <source>
        <dbReference type="ARBA" id="ARBA00023004"/>
    </source>
</evidence>
<dbReference type="RefSeq" id="WP_169277526.1">
    <property type="nucleotide sequence ID" value="NZ_JABBCP010000004.1"/>
</dbReference>
<keyword evidence="7" id="KW-0274">FAD</keyword>
<dbReference type="PROSITE" id="PS51379">
    <property type="entry name" value="4FE4S_FER_2"/>
    <property type="match status" value="2"/>
</dbReference>
<dbReference type="InterPro" id="IPR014730">
    <property type="entry name" value="ETF_a/b_N"/>
</dbReference>
<dbReference type="InterPro" id="IPR017896">
    <property type="entry name" value="4Fe4S_Fe-S-bd"/>
</dbReference>
<dbReference type="Pfam" id="PF12838">
    <property type="entry name" value="Fer4_7"/>
    <property type="match status" value="1"/>
</dbReference>
<reference evidence="9 10" key="1">
    <citation type="submission" date="2020-04" db="EMBL/GenBank/DDBJ databases">
        <title>Collinsella sp. KGMB02528 nov., an anaerobic actinobacterium isolated from human feces.</title>
        <authorList>
            <person name="Han K.-I."/>
            <person name="Eom M.K."/>
            <person name="Kim J.-S."/>
            <person name="Lee K.C."/>
            <person name="Suh M.K."/>
            <person name="Park S.-H."/>
            <person name="Lee J.H."/>
            <person name="Kang S.W."/>
            <person name="Park J.-E."/>
            <person name="Oh B.S."/>
            <person name="Yu S.Y."/>
            <person name="Choi S.-H."/>
            <person name="Lee D.H."/>
            <person name="Yoon H."/>
            <person name="Kim B.-Y."/>
            <person name="Lee J.H."/>
            <person name="Lee J.-S."/>
        </authorList>
    </citation>
    <scope>NUCLEOTIDE SEQUENCE [LARGE SCALE GENOMIC DNA]</scope>
    <source>
        <strain evidence="9 10">KGMB02528</strain>
    </source>
</reference>
<dbReference type="PIRSF" id="PIRSF000089">
    <property type="entry name" value="Electra_flavoP_a"/>
    <property type="match status" value="1"/>
</dbReference>
<dbReference type="Gene3D" id="3.40.50.1220">
    <property type="entry name" value="TPP-binding domain"/>
    <property type="match status" value="1"/>
</dbReference>
<feature type="binding site" evidence="7">
    <location>
        <begin position="316"/>
        <end position="317"/>
    </location>
    <ligand>
        <name>FAD</name>
        <dbReference type="ChEBI" id="CHEBI:57692"/>
    </ligand>
</feature>
<comment type="similarity">
    <text evidence="1">Belongs to the ETF alpha-subunit/FixB family.</text>
</comment>
<dbReference type="PANTHER" id="PTHR43153:SF1">
    <property type="entry name" value="ELECTRON TRANSFER FLAVOPROTEIN SUBUNIT ALPHA, MITOCHONDRIAL"/>
    <property type="match status" value="1"/>
</dbReference>
<dbReference type="GO" id="GO:0051536">
    <property type="term" value="F:iron-sulfur cluster binding"/>
    <property type="evidence" value="ECO:0007669"/>
    <property type="project" value="UniProtKB-KW"/>
</dbReference>
<dbReference type="CDD" id="cd01715">
    <property type="entry name" value="ETF_alpha"/>
    <property type="match status" value="1"/>
</dbReference>
<dbReference type="GO" id="GO:0009055">
    <property type="term" value="F:electron transfer activity"/>
    <property type="evidence" value="ECO:0007669"/>
    <property type="project" value="InterPro"/>
</dbReference>
<proteinExistence type="inferred from homology"/>
<dbReference type="PROSITE" id="PS00198">
    <property type="entry name" value="4FE4S_FER_1"/>
    <property type="match status" value="1"/>
</dbReference>
<keyword evidence="4" id="KW-0408">Iron</keyword>
<dbReference type="Proteomes" id="UP000546970">
    <property type="component" value="Unassembled WGS sequence"/>
</dbReference>
<comment type="caution">
    <text evidence="9">The sequence shown here is derived from an EMBL/GenBank/DDBJ whole genome shotgun (WGS) entry which is preliminary data.</text>
</comment>
<dbReference type="Pfam" id="PF01012">
    <property type="entry name" value="ETF"/>
    <property type="match status" value="1"/>
</dbReference>
<accession>A0A7X9UCA3</accession>
<sequence length="401" mass="42349">MSGLLIDAEACVGCGRCVRACASGGIVVTGERPNRCAHVTDSCILCGSCVDACPVGALSIERDKTQTDIDLSSYRDIWVFAQTNSTGAVLPVAFELLGRARELAAQRECRVVAVLGEASDVDDAAANALVAHGADEVLRCQDDRLEANDPSVFAHWICALAREYRPEVILYGATDFGRELAPGIAVRLQTGLTADCTVLEIDEKTGLLHQTRPAFGGNLMATIMCPAHRPQMATVRPGIFCAPEADANRTGKVTDVELDAAVASHVRVVEHIPADSQASIAEAKRLLVLGRGIGSKKNLPVMRRLAELLGAEIGCTRPLVEAGWLEYRHQVGQTGVSVAPELLISLGVSGAIQHLAGISGAQTVVAVNEDADAPIFNAAQYAVVGDCVEVAQRLIAQLEAR</sequence>
<evidence type="ECO:0000313" key="10">
    <source>
        <dbReference type="Proteomes" id="UP000546970"/>
    </source>
</evidence>
<dbReference type="SUPFAM" id="SSF52402">
    <property type="entry name" value="Adenine nucleotide alpha hydrolases-like"/>
    <property type="match status" value="1"/>
</dbReference>
<dbReference type="SMART" id="SM00893">
    <property type="entry name" value="ETF"/>
    <property type="match status" value="1"/>
</dbReference>
<comment type="cofactor">
    <cofactor evidence="7">
        <name>FAD</name>
        <dbReference type="ChEBI" id="CHEBI:57692"/>
    </cofactor>
    <text evidence="7">Binds 1 FAD per dimer.</text>
</comment>